<gene>
    <name evidence="2" type="ORF">Tdes44962_MAKER03288</name>
</gene>
<dbReference type="InterPro" id="IPR022742">
    <property type="entry name" value="Hydrolase_4"/>
</dbReference>
<evidence type="ECO:0000313" key="2">
    <source>
        <dbReference type="EMBL" id="KAH9826746.1"/>
    </source>
</evidence>
<dbReference type="InterPro" id="IPR029058">
    <property type="entry name" value="AB_hydrolase_fold"/>
</dbReference>
<protein>
    <submittedName>
        <fullName evidence="2">Monoglyceride lipase</fullName>
    </submittedName>
</protein>
<dbReference type="OrthoDB" id="10249433at2759"/>
<dbReference type="EMBL" id="RIBY02001956">
    <property type="protein sequence ID" value="KAH9826746.1"/>
    <property type="molecule type" value="Genomic_DNA"/>
</dbReference>
<name>A0A9W7W1L4_9PEZI</name>
<comment type="caution">
    <text evidence="2">The sequence shown here is derived from an EMBL/GenBank/DDBJ whole genome shotgun (WGS) entry which is preliminary data.</text>
</comment>
<proteinExistence type="predicted"/>
<evidence type="ECO:0000313" key="3">
    <source>
        <dbReference type="Proteomes" id="UP001138500"/>
    </source>
</evidence>
<evidence type="ECO:0000259" key="1">
    <source>
        <dbReference type="Pfam" id="PF12146"/>
    </source>
</evidence>
<dbReference type="Proteomes" id="UP001138500">
    <property type="component" value="Unassembled WGS sequence"/>
</dbReference>
<feature type="domain" description="Serine aminopeptidase S33" evidence="1">
    <location>
        <begin position="33"/>
        <end position="100"/>
    </location>
</feature>
<dbReference type="Gene3D" id="3.40.50.1820">
    <property type="entry name" value="alpha/beta hydrolase"/>
    <property type="match status" value="1"/>
</dbReference>
<dbReference type="Pfam" id="PF12146">
    <property type="entry name" value="Hydrolase_4"/>
    <property type="match status" value="1"/>
</dbReference>
<sequence>MADHFTTEESTFTTPDNHPLYTKTWRPTSTPLHARLIFIHGFSDHINFQGPLFPILAQHGIVTYAFDQRGWGRSARTPAEKGKSGPTTQVLRDINDFVLHALAIS</sequence>
<accession>A0A9W7W1L4</accession>
<dbReference type="AlphaFoldDB" id="A0A9W7W1L4"/>
<dbReference type="SUPFAM" id="SSF53474">
    <property type="entry name" value="alpha/beta-Hydrolases"/>
    <property type="match status" value="1"/>
</dbReference>
<keyword evidence="3" id="KW-1185">Reference proteome</keyword>
<feature type="non-terminal residue" evidence="2">
    <location>
        <position position="105"/>
    </location>
</feature>
<reference evidence="2 3" key="1">
    <citation type="journal article" date="2018" name="IMA Fungus">
        <title>IMA Genome-F 10: Nine draft genome sequences of Claviceps purpurea s.lat., including C. arundinis, C. humidiphila, and C. cf. spartinae, pseudomolecules for the pitch canker pathogen Fusarium circinatum, draft genome of Davidsoniella eucalypti, Grosmannia galeiformis, Quambalaria eucalypti, and Teratosphaeria destructans.</title>
        <authorList>
            <person name="Wingfield B.D."/>
            <person name="Liu M."/>
            <person name="Nguyen H.D."/>
            <person name="Lane F.A."/>
            <person name="Morgan S.W."/>
            <person name="De Vos L."/>
            <person name="Wilken P.M."/>
            <person name="Duong T.A."/>
            <person name="Aylward J."/>
            <person name="Coetzee M.P."/>
            <person name="Dadej K."/>
            <person name="De Beer Z.W."/>
            <person name="Findlay W."/>
            <person name="Havenga M."/>
            <person name="Kolarik M."/>
            <person name="Menzies J.G."/>
            <person name="Naidoo K."/>
            <person name="Pochopski O."/>
            <person name="Shoukouhi P."/>
            <person name="Santana Q.C."/>
            <person name="Seifert K.A."/>
            <person name="Soal N."/>
            <person name="Steenkamp E.T."/>
            <person name="Tatham C.T."/>
            <person name="van der Nest M.A."/>
            <person name="Wingfield M.J."/>
        </authorList>
    </citation>
    <scope>NUCLEOTIDE SEQUENCE [LARGE SCALE GENOMIC DNA]</scope>
    <source>
        <strain evidence="2">CMW44962</strain>
    </source>
</reference>
<reference evidence="2 3" key="2">
    <citation type="journal article" date="2021" name="Curr. Genet.">
        <title>Genetic response to nitrogen starvation in the aggressive Eucalyptus foliar pathogen Teratosphaeria destructans.</title>
        <authorList>
            <person name="Havenga M."/>
            <person name="Wingfield B.D."/>
            <person name="Wingfield M.J."/>
            <person name="Dreyer L.L."/>
            <person name="Roets F."/>
            <person name="Aylward J."/>
        </authorList>
    </citation>
    <scope>NUCLEOTIDE SEQUENCE [LARGE SCALE GENOMIC DNA]</scope>
    <source>
        <strain evidence="2">CMW44962</strain>
    </source>
</reference>
<organism evidence="2 3">
    <name type="scientific">Teratosphaeria destructans</name>
    <dbReference type="NCBI Taxonomy" id="418781"/>
    <lineage>
        <taxon>Eukaryota</taxon>
        <taxon>Fungi</taxon>
        <taxon>Dikarya</taxon>
        <taxon>Ascomycota</taxon>
        <taxon>Pezizomycotina</taxon>
        <taxon>Dothideomycetes</taxon>
        <taxon>Dothideomycetidae</taxon>
        <taxon>Mycosphaerellales</taxon>
        <taxon>Teratosphaeriaceae</taxon>
        <taxon>Teratosphaeria</taxon>
    </lineage>
</organism>